<protein>
    <submittedName>
        <fullName evidence="2">FAD/NAD(P)-binding protein</fullName>
    </submittedName>
</protein>
<reference evidence="2 3" key="1">
    <citation type="submission" date="2022-05" db="EMBL/GenBank/DDBJ databases">
        <title>Novel Pseudomonas spp. Isolated from a Rainbow Trout Aquaculture Facility.</title>
        <authorList>
            <person name="Testerman T."/>
            <person name="Graf J."/>
        </authorList>
    </citation>
    <scope>NUCLEOTIDE SEQUENCE [LARGE SCALE GENOMIC DNA]</scope>
    <source>
        <strain evidence="2 3">ID1042</strain>
    </source>
</reference>
<dbReference type="Gene3D" id="3.50.50.60">
    <property type="entry name" value="FAD/NAD(P)-binding domain"/>
    <property type="match status" value="1"/>
</dbReference>
<dbReference type="InterPro" id="IPR036188">
    <property type="entry name" value="FAD/NAD-bd_sf"/>
</dbReference>
<dbReference type="SUPFAM" id="SSF51905">
    <property type="entry name" value="FAD/NAD(P)-binding domain"/>
    <property type="match status" value="2"/>
</dbReference>
<evidence type="ECO:0000259" key="1">
    <source>
        <dbReference type="Pfam" id="PF13454"/>
    </source>
</evidence>
<organism evidence="2 3">
    <name type="scientific">Pseudomonas shahriarae</name>
    <dbReference type="NCBI Taxonomy" id="2745512"/>
    <lineage>
        <taxon>Bacteria</taxon>
        <taxon>Pseudomonadati</taxon>
        <taxon>Pseudomonadota</taxon>
        <taxon>Gammaproteobacteria</taxon>
        <taxon>Pseudomonadales</taxon>
        <taxon>Pseudomonadaceae</taxon>
        <taxon>Pseudomonas</taxon>
    </lineage>
</organism>
<gene>
    <name evidence="2" type="ORF">M5G27_20805</name>
</gene>
<dbReference type="EMBL" id="JAMDHA010000023">
    <property type="protein sequence ID" value="MDD1009921.1"/>
    <property type="molecule type" value="Genomic_DNA"/>
</dbReference>
<dbReference type="InterPro" id="IPR038732">
    <property type="entry name" value="HpyO/CreE_NAD-binding"/>
</dbReference>
<evidence type="ECO:0000313" key="3">
    <source>
        <dbReference type="Proteomes" id="UP001148185"/>
    </source>
</evidence>
<dbReference type="PANTHER" id="PTHR40254">
    <property type="entry name" value="BLR0577 PROTEIN"/>
    <property type="match status" value="1"/>
</dbReference>
<accession>A0A9X4C4P4</accession>
<dbReference type="Proteomes" id="UP001148185">
    <property type="component" value="Unassembled WGS sequence"/>
</dbReference>
<comment type="caution">
    <text evidence="2">The sequence shown here is derived from an EMBL/GenBank/DDBJ whole genome shotgun (WGS) entry which is preliminary data.</text>
</comment>
<keyword evidence="3" id="KW-1185">Reference proteome</keyword>
<dbReference type="RefSeq" id="WP_273877690.1">
    <property type="nucleotide sequence ID" value="NZ_JAMDHA010000023.1"/>
</dbReference>
<dbReference type="InterPro" id="IPR052189">
    <property type="entry name" value="L-asp_N-monooxygenase_NS-form"/>
</dbReference>
<dbReference type="AlphaFoldDB" id="A0A9X4C4P4"/>
<dbReference type="PANTHER" id="PTHR40254:SF1">
    <property type="entry name" value="BLR0577 PROTEIN"/>
    <property type="match status" value="1"/>
</dbReference>
<evidence type="ECO:0000313" key="2">
    <source>
        <dbReference type="EMBL" id="MDD1009921.1"/>
    </source>
</evidence>
<proteinExistence type="predicted"/>
<name>A0A9X4C4P4_9PSED</name>
<sequence>MKTLVIIGAGFSGAVTAAQFLRHSPPDTRVVLINRSGAMARGLAYGTNSSLHLLNVPAGNMSAYVDDPDHFLRFCQAQDSAFVASSFVPRKIYGDYLACVLDEAEELARADVKLERVISEVNSLRPEGAGAVLELSNGQQIRADQVVLAFGNFSPLDPPGFGPSLGDRYQSDPWSVEDMRTTDQESPILLIGAGLTALDVSLGLLQQGHRGPIYMISRRGLRPLPHRPQRSPHEISAMIAKRLLESAPSVRRYMRVMRDEINLSKSQGLDWRDLLAAMRSITSTLWTRLPDVERRRFLRHVQPYWDIHRHRVAPAAYLGFEAALNASQVRLMAGRIKTVTPKATGLTIGFESREGQQLSYIDVTRVINCTGPSTNLARVNDKLIEQLRDSGLILPDALGLGLKLSERFVVKDINSHAVPWLNYIGPMLKADLWEATAVPELRQFAKALALRLAELMNPSSHP</sequence>
<feature type="domain" description="FAD-dependent urate hydroxylase HpyO/Asp monooxygenase CreE-like FAD/NAD(P)-binding" evidence="1">
    <location>
        <begin position="5"/>
        <end position="152"/>
    </location>
</feature>
<dbReference type="Pfam" id="PF13454">
    <property type="entry name" value="NAD_binding_9"/>
    <property type="match status" value="1"/>
</dbReference>